<evidence type="ECO:0000313" key="1">
    <source>
        <dbReference type="EMBL" id="STX10450.1"/>
    </source>
</evidence>
<evidence type="ECO:0000313" key="2">
    <source>
        <dbReference type="EMBL" id="TDR42713.1"/>
    </source>
</evidence>
<dbReference type="PANTHER" id="PTHR13812:SF19">
    <property type="entry name" value="KETIMINE REDUCTASE MU-CRYSTALLIN"/>
    <property type="match status" value="1"/>
</dbReference>
<dbReference type="InterPro" id="IPR036291">
    <property type="entry name" value="NAD(P)-bd_dom_sf"/>
</dbReference>
<dbReference type="OrthoDB" id="9792005at2"/>
<dbReference type="EMBL" id="UGNP01000001">
    <property type="protein sequence ID" value="STX10450.1"/>
    <property type="molecule type" value="Genomic_DNA"/>
</dbReference>
<name>A0A8B4QCG8_9BACL</name>
<comment type="caution">
    <text evidence="1">The sequence shown here is derived from an EMBL/GenBank/DDBJ whole genome shotgun (WGS) entry which is preliminary data.</text>
</comment>
<protein>
    <submittedName>
        <fullName evidence="1">Ornithine cyclodeaminase</fullName>
    </submittedName>
</protein>
<organism evidence="1 3">
    <name type="scientific">Kurthia zopfii</name>
    <dbReference type="NCBI Taxonomy" id="1650"/>
    <lineage>
        <taxon>Bacteria</taxon>
        <taxon>Bacillati</taxon>
        <taxon>Bacillota</taxon>
        <taxon>Bacilli</taxon>
        <taxon>Bacillales</taxon>
        <taxon>Caryophanaceae</taxon>
        <taxon>Kurthia</taxon>
    </lineage>
</organism>
<accession>A0A8B4QCG8</accession>
<dbReference type="GO" id="GO:0005737">
    <property type="term" value="C:cytoplasm"/>
    <property type="evidence" value="ECO:0007669"/>
    <property type="project" value="TreeGrafter"/>
</dbReference>
<dbReference type="AlphaFoldDB" id="A0A8B4QCG8"/>
<evidence type="ECO:0000313" key="4">
    <source>
        <dbReference type="Proteomes" id="UP000294641"/>
    </source>
</evidence>
<dbReference type="InterPro" id="IPR003462">
    <property type="entry name" value="ODC_Mu_crystall"/>
</dbReference>
<proteinExistence type="predicted"/>
<keyword evidence="4" id="KW-1185">Reference proteome</keyword>
<reference evidence="1 3" key="1">
    <citation type="submission" date="2018-06" db="EMBL/GenBank/DDBJ databases">
        <authorList>
            <consortium name="Pathogen Informatics"/>
            <person name="Doyle S."/>
        </authorList>
    </citation>
    <scope>NUCLEOTIDE SEQUENCE [LARGE SCALE GENOMIC DNA]</scope>
    <source>
        <strain evidence="1 3">NCTC10597</strain>
    </source>
</reference>
<dbReference type="Gene3D" id="3.40.50.720">
    <property type="entry name" value="NAD(P)-binding Rossmann-like Domain"/>
    <property type="match status" value="1"/>
</dbReference>
<dbReference type="PIRSF" id="PIRSF001439">
    <property type="entry name" value="CryM"/>
    <property type="match status" value="1"/>
</dbReference>
<reference evidence="2 4" key="2">
    <citation type="submission" date="2019-03" db="EMBL/GenBank/DDBJ databases">
        <title>Genomic Encyclopedia of Type Strains, Phase IV (KMG-IV): sequencing the most valuable type-strain genomes for metagenomic binning, comparative biology and taxonomic classification.</title>
        <authorList>
            <person name="Goeker M."/>
        </authorList>
    </citation>
    <scope>NUCLEOTIDE SEQUENCE [LARGE SCALE GENOMIC DNA]</scope>
    <source>
        <strain evidence="2 4">DSM 20580</strain>
    </source>
</reference>
<dbReference type="Proteomes" id="UP000294641">
    <property type="component" value="Unassembled WGS sequence"/>
</dbReference>
<evidence type="ECO:0000313" key="3">
    <source>
        <dbReference type="Proteomes" id="UP000254330"/>
    </source>
</evidence>
<dbReference type="Gene3D" id="3.30.1780.10">
    <property type="entry name" value="ornithine cyclodeaminase, domain 1"/>
    <property type="match status" value="1"/>
</dbReference>
<dbReference type="Proteomes" id="UP000254330">
    <property type="component" value="Unassembled WGS sequence"/>
</dbReference>
<dbReference type="EMBL" id="SNZG01000003">
    <property type="protein sequence ID" value="TDR42713.1"/>
    <property type="molecule type" value="Genomic_DNA"/>
</dbReference>
<dbReference type="InterPro" id="IPR023401">
    <property type="entry name" value="ODC_N"/>
</dbReference>
<dbReference type="SUPFAM" id="SSF51735">
    <property type="entry name" value="NAD(P)-binding Rossmann-fold domains"/>
    <property type="match status" value="1"/>
</dbReference>
<gene>
    <name evidence="2" type="ORF">DFR61_10389</name>
    <name evidence="1" type="ORF">NCTC10597_02196</name>
</gene>
<sequence>MLLFDAALIEQHYKMADAIKDVKKTLVAKANGKIQSPERTVLDVEERSASSLYMPCANMESEIASIKIVSIFPDNPQIGLPTTQGIILLTSFSDGQHLAALNASYLTRLRTGAISAVATERYALPNASTLAVIGTGAMAFEQVLGVAEVRDLTDIYLYNRSIEKTANFKEKLEQEGITATIHICESADEATSQSLIINCATRSQTAVIRKEAIQKGAHINGVGSYLPEMREIDIDLITKEHQVIVDDFSGVQHEAGEFMAAVAEGKWSWDDVYATLEDTVVNPFLTRQSDITLFKCVGAAYYDLAVAEGVYNKLKSKAQNISLT</sequence>
<dbReference type="Pfam" id="PF02423">
    <property type="entry name" value="OCD_Mu_crystall"/>
    <property type="match status" value="1"/>
</dbReference>
<dbReference type="PANTHER" id="PTHR13812">
    <property type="entry name" value="KETIMINE REDUCTASE MU-CRYSTALLIN"/>
    <property type="match status" value="1"/>
</dbReference>
<dbReference type="RefSeq" id="WP_109348540.1">
    <property type="nucleotide sequence ID" value="NZ_BJUE01000005.1"/>
</dbReference>